<evidence type="ECO:0000313" key="3">
    <source>
        <dbReference type="Proteomes" id="UP000000577"/>
    </source>
</evidence>
<protein>
    <recommendedName>
        <fullName evidence="4">Sugar transferase</fullName>
    </recommendedName>
</protein>
<evidence type="ECO:0000256" key="1">
    <source>
        <dbReference type="SAM" id="Phobius"/>
    </source>
</evidence>
<name>Q74C26_GEOSL</name>
<accession>Q74C26</accession>
<feature type="transmembrane region" description="Helical" evidence="1">
    <location>
        <begin position="12"/>
        <end position="29"/>
    </location>
</feature>
<dbReference type="KEGG" id="gsu:GSU1849"/>
<dbReference type="STRING" id="243231.GSU1849"/>
<dbReference type="RefSeq" id="WP_010942490.1">
    <property type="nucleotide sequence ID" value="NC_002939.5"/>
</dbReference>
<evidence type="ECO:0000313" key="2">
    <source>
        <dbReference type="EMBL" id="AAR35226.1"/>
    </source>
</evidence>
<keyword evidence="1" id="KW-1133">Transmembrane helix</keyword>
<dbReference type="HOGENOM" id="CLU_2117527_0_0_7"/>
<dbReference type="EMBL" id="AE017180">
    <property type="protein sequence ID" value="AAR35226.1"/>
    <property type="molecule type" value="Genomic_DNA"/>
</dbReference>
<dbReference type="PATRIC" id="fig|243231.5.peg.1886"/>
<feature type="transmembrane region" description="Helical" evidence="1">
    <location>
        <begin position="80"/>
        <end position="98"/>
    </location>
</feature>
<dbReference type="OrthoDB" id="9808602at2"/>
<feature type="transmembrane region" description="Helical" evidence="1">
    <location>
        <begin position="41"/>
        <end position="59"/>
    </location>
</feature>
<keyword evidence="3" id="KW-1185">Reference proteome</keyword>
<evidence type="ECO:0008006" key="4">
    <source>
        <dbReference type="Google" id="ProtNLM"/>
    </source>
</evidence>
<organism evidence="2 3">
    <name type="scientific">Geobacter sulfurreducens (strain ATCC 51573 / DSM 12127 / PCA)</name>
    <dbReference type="NCBI Taxonomy" id="243231"/>
    <lineage>
        <taxon>Bacteria</taxon>
        <taxon>Pseudomonadati</taxon>
        <taxon>Thermodesulfobacteriota</taxon>
        <taxon>Desulfuromonadia</taxon>
        <taxon>Geobacterales</taxon>
        <taxon>Geobacteraceae</taxon>
        <taxon>Geobacter</taxon>
    </lineage>
</organism>
<gene>
    <name evidence="2" type="ordered locus">GSU1849</name>
</gene>
<keyword evidence="1" id="KW-0472">Membrane</keyword>
<reference evidence="2 3" key="2">
    <citation type="journal article" date="2012" name="BMC Genomics">
        <title>Comparative genomic analysis of Geobacter sulfurreducens KN400, a strain with enhanced capacity for extracellular electron transfer and electricity production.</title>
        <authorList>
            <person name="Butler J.E."/>
            <person name="Young N.D."/>
            <person name="Aklujkar M."/>
            <person name="Lovley D.R."/>
        </authorList>
    </citation>
    <scope>NUCLEOTIDE SEQUENCE [LARGE SCALE GENOMIC DNA]</scope>
    <source>
        <strain evidence="3">ATCC 51573 / DSM 12127 / PCA</strain>
    </source>
</reference>
<keyword evidence="1" id="KW-0812">Transmembrane</keyword>
<dbReference type="InParanoid" id="Q74C26"/>
<sequence>MLKQQAKQFTILCKLIDIILIYIAFAAAYEIRSKIGNIGDFYHYLWVLLVIIPVWHLLLSKYGMYASTRTHSIPKLISDLVKVHIIGGVITASLIYFIEPGGFRRILFGIFILL</sequence>
<reference evidence="2 3" key="1">
    <citation type="journal article" date="2003" name="Science">
        <title>Genome of Geobacter sulfurreducens: metal reduction in subsurface environments.</title>
        <authorList>
            <person name="Methe B.A."/>
            <person name="Nelson K.E."/>
            <person name="Eisen J.A."/>
            <person name="Paulsen I.T."/>
            <person name="Nelson W."/>
            <person name="Heidelberg J.F."/>
            <person name="Wu D."/>
            <person name="Wu M."/>
            <person name="Ward N."/>
            <person name="Beanan M.J."/>
            <person name="Dodson R.J."/>
            <person name="Madupu R."/>
            <person name="Brinkac L.M."/>
            <person name="Daugherty S.C."/>
            <person name="DeBoy R.T."/>
            <person name="Durkin A.S."/>
            <person name="Gwinn M."/>
            <person name="Kolonay J.F."/>
            <person name="Sullivan S.A."/>
            <person name="Haft D.H."/>
            <person name="Selengut J."/>
            <person name="Davidsen T.M."/>
            <person name="Zafar N."/>
            <person name="White O."/>
            <person name="Tran B."/>
            <person name="Romero C."/>
            <person name="Forberger H.A."/>
            <person name="Weidman J."/>
            <person name="Khouri H."/>
            <person name="Feldblyum T.V."/>
            <person name="Utterback T.R."/>
            <person name="Van Aken S.E."/>
            <person name="Lovley D.R."/>
            <person name="Fraser C.M."/>
        </authorList>
    </citation>
    <scope>NUCLEOTIDE SEQUENCE [LARGE SCALE GENOMIC DNA]</scope>
    <source>
        <strain evidence="3">ATCC 51573 / DSM 12127 / PCA</strain>
    </source>
</reference>
<proteinExistence type="predicted"/>
<dbReference type="Proteomes" id="UP000000577">
    <property type="component" value="Chromosome"/>
</dbReference>
<dbReference type="AlphaFoldDB" id="Q74C26"/>
<dbReference type="EnsemblBacteria" id="AAR35226">
    <property type="protein sequence ID" value="AAR35226"/>
    <property type="gene ID" value="GSU1849"/>
</dbReference>